<gene>
    <name evidence="7" type="ORF">M9458_003573</name>
</gene>
<dbReference type="Proteomes" id="UP001529510">
    <property type="component" value="Unassembled WGS sequence"/>
</dbReference>
<dbReference type="InterPro" id="IPR001164">
    <property type="entry name" value="ArfGAP_dom"/>
</dbReference>
<reference evidence="7 8" key="1">
    <citation type="submission" date="2024-05" db="EMBL/GenBank/DDBJ databases">
        <title>Genome sequencing and assembly of Indian major carp, Cirrhinus mrigala (Hamilton, 1822).</title>
        <authorList>
            <person name="Mohindra V."/>
            <person name="Chowdhury L.M."/>
            <person name="Lal K."/>
            <person name="Jena J.K."/>
        </authorList>
    </citation>
    <scope>NUCLEOTIDE SEQUENCE [LARGE SCALE GENOMIC DNA]</scope>
    <source>
        <strain evidence="7">CM1030</strain>
        <tissue evidence="7">Blood</tissue>
    </source>
</reference>
<organism evidence="7 8">
    <name type="scientific">Cirrhinus mrigala</name>
    <name type="common">Mrigala</name>
    <dbReference type="NCBI Taxonomy" id="683832"/>
    <lineage>
        <taxon>Eukaryota</taxon>
        <taxon>Metazoa</taxon>
        <taxon>Chordata</taxon>
        <taxon>Craniata</taxon>
        <taxon>Vertebrata</taxon>
        <taxon>Euteleostomi</taxon>
        <taxon>Actinopterygii</taxon>
        <taxon>Neopterygii</taxon>
        <taxon>Teleostei</taxon>
        <taxon>Ostariophysi</taxon>
        <taxon>Cypriniformes</taxon>
        <taxon>Cyprinidae</taxon>
        <taxon>Labeoninae</taxon>
        <taxon>Labeonini</taxon>
        <taxon>Cirrhinus</taxon>
    </lineage>
</organism>
<dbReference type="InterPro" id="IPR037278">
    <property type="entry name" value="ARFGAP/RecO"/>
</dbReference>
<dbReference type="SUPFAM" id="SSF57863">
    <property type="entry name" value="ArfGap/RecO-like zinc finger"/>
    <property type="match status" value="1"/>
</dbReference>
<keyword evidence="3 5" id="KW-0863">Zinc-finger</keyword>
<evidence type="ECO:0000313" key="8">
    <source>
        <dbReference type="Proteomes" id="UP001529510"/>
    </source>
</evidence>
<evidence type="ECO:0000256" key="5">
    <source>
        <dbReference type="PROSITE-ProRule" id="PRU00288"/>
    </source>
</evidence>
<dbReference type="Gene3D" id="1.10.220.150">
    <property type="entry name" value="Arf GTPase activating protein"/>
    <property type="match status" value="1"/>
</dbReference>
<feature type="non-terminal residue" evidence="7">
    <location>
        <position position="56"/>
    </location>
</feature>
<dbReference type="AlphaFoldDB" id="A0ABD0RR00"/>
<protein>
    <recommendedName>
        <fullName evidence="6">Arf-GAP domain-containing protein</fullName>
    </recommendedName>
</protein>
<keyword evidence="1" id="KW-0479">Metal-binding</keyword>
<keyword evidence="8" id="KW-1185">Reference proteome</keyword>
<accession>A0ABD0RR00</accession>
<evidence type="ECO:0000256" key="3">
    <source>
        <dbReference type="ARBA" id="ARBA00022771"/>
    </source>
</evidence>
<sequence length="56" mass="6282">MAASAKRKQEEKHLKMLREMTSLPPNRKCFDCDQRGPTYANMTVGSFVCTTCSGIL</sequence>
<keyword evidence="2" id="KW-0677">Repeat</keyword>
<dbReference type="PROSITE" id="PS50115">
    <property type="entry name" value="ARFGAP"/>
    <property type="match status" value="1"/>
</dbReference>
<dbReference type="PANTHER" id="PTHR46134">
    <property type="entry name" value="DRONGO, ISOFORM F"/>
    <property type="match status" value="1"/>
</dbReference>
<evidence type="ECO:0000256" key="2">
    <source>
        <dbReference type="ARBA" id="ARBA00022737"/>
    </source>
</evidence>
<comment type="caution">
    <text evidence="7">The sequence shown here is derived from an EMBL/GenBank/DDBJ whole genome shotgun (WGS) entry which is preliminary data.</text>
</comment>
<name>A0ABD0RR00_CIRMR</name>
<dbReference type="Pfam" id="PF01412">
    <property type="entry name" value="ArfGap"/>
    <property type="match status" value="1"/>
</dbReference>
<dbReference type="GO" id="GO:0008270">
    <property type="term" value="F:zinc ion binding"/>
    <property type="evidence" value="ECO:0007669"/>
    <property type="project" value="UniProtKB-KW"/>
</dbReference>
<dbReference type="InterPro" id="IPR038508">
    <property type="entry name" value="ArfGAP_dom_sf"/>
</dbReference>
<evidence type="ECO:0000256" key="1">
    <source>
        <dbReference type="ARBA" id="ARBA00022723"/>
    </source>
</evidence>
<evidence type="ECO:0000313" key="7">
    <source>
        <dbReference type="EMBL" id="KAL0200386.1"/>
    </source>
</evidence>
<dbReference type="PRINTS" id="PR00405">
    <property type="entry name" value="REVINTRACTNG"/>
</dbReference>
<feature type="domain" description="Arf-GAP" evidence="6">
    <location>
        <begin position="11"/>
        <end position="56"/>
    </location>
</feature>
<keyword evidence="4" id="KW-0862">Zinc</keyword>
<dbReference type="PANTHER" id="PTHR46134:SF3">
    <property type="entry name" value="ARFGAP WITH FG REPEATS 1"/>
    <property type="match status" value="1"/>
</dbReference>
<evidence type="ECO:0000259" key="6">
    <source>
        <dbReference type="PROSITE" id="PS50115"/>
    </source>
</evidence>
<evidence type="ECO:0000256" key="4">
    <source>
        <dbReference type="ARBA" id="ARBA00022833"/>
    </source>
</evidence>
<dbReference type="InterPro" id="IPR052248">
    <property type="entry name" value="Arf-GAP_FG-repeat_protein"/>
</dbReference>
<proteinExistence type="predicted"/>
<dbReference type="EMBL" id="JAMKFB020000002">
    <property type="protein sequence ID" value="KAL0200386.1"/>
    <property type="molecule type" value="Genomic_DNA"/>
</dbReference>